<dbReference type="AlphaFoldDB" id="A0A2N6CYK7"/>
<evidence type="ECO:0000313" key="2">
    <source>
        <dbReference type="EMBL" id="PLX62437.1"/>
    </source>
</evidence>
<dbReference type="STRING" id="1111735.GCA_000428045_01040"/>
<sequence>MVSAVAMDMLGGGDMPNQQDDQNSRGVSFSGTMPVQWEERALDGPLSRLETDEKNARLLKAMLVSQDLQYEYGDESGDRGVADLARVEAKLDLLLDMVSQLLRSEQQDAIQTTVVLWLSGASWISSDDHLPSVGERLWLALYIDSRLAQPLRLPVLVTDITSHGGTSEITVAFESLDEPVEDLMGKLIFRQHRRMIAQQKAEKRSGPD</sequence>
<accession>A0A2N6CYK7</accession>
<evidence type="ECO:0000313" key="3">
    <source>
        <dbReference type="Proteomes" id="UP000235015"/>
    </source>
</evidence>
<gene>
    <name evidence="2" type="ORF">C0630_06260</name>
</gene>
<organism evidence="2 3">
    <name type="scientific">Sedimenticola selenatireducens</name>
    <dbReference type="NCBI Taxonomy" id="191960"/>
    <lineage>
        <taxon>Bacteria</taxon>
        <taxon>Pseudomonadati</taxon>
        <taxon>Pseudomonadota</taxon>
        <taxon>Gammaproteobacteria</taxon>
        <taxon>Chromatiales</taxon>
        <taxon>Sedimenticolaceae</taxon>
        <taxon>Sedimenticola</taxon>
    </lineage>
</organism>
<evidence type="ECO:0000259" key="1">
    <source>
        <dbReference type="Pfam" id="PF16823"/>
    </source>
</evidence>
<reference evidence="2 3" key="1">
    <citation type="submission" date="2017-11" db="EMBL/GenBank/DDBJ databases">
        <title>Genome-resolved metagenomics identifies genetic mobility, metabolic interactions, and unexpected diversity in perchlorate-reducing communities.</title>
        <authorList>
            <person name="Barnum T.P."/>
            <person name="Figueroa I.A."/>
            <person name="Carlstrom C.I."/>
            <person name="Lucas L.N."/>
            <person name="Engelbrektson A.L."/>
            <person name="Coates J.D."/>
        </authorList>
    </citation>
    <scope>NUCLEOTIDE SEQUENCE [LARGE SCALE GENOMIC DNA]</scope>
    <source>
        <strain evidence="2">BM301</strain>
    </source>
</reference>
<dbReference type="InterPro" id="IPR031800">
    <property type="entry name" value="PilZ_atypical"/>
</dbReference>
<dbReference type="Pfam" id="PF16823">
    <property type="entry name" value="tPilZ"/>
    <property type="match status" value="1"/>
</dbReference>
<protein>
    <recommendedName>
        <fullName evidence="1">Cyclic di-GMP receptor atypical PilZ domain-containing protein</fullName>
    </recommendedName>
</protein>
<proteinExistence type="predicted"/>
<dbReference type="Proteomes" id="UP000235015">
    <property type="component" value="Unassembled WGS sequence"/>
</dbReference>
<comment type="caution">
    <text evidence="2">The sequence shown here is derived from an EMBL/GenBank/DDBJ whole genome shotgun (WGS) entry which is preliminary data.</text>
</comment>
<feature type="domain" description="Cyclic di-GMP receptor atypical PilZ" evidence="1">
    <location>
        <begin position="60"/>
        <end position="199"/>
    </location>
</feature>
<name>A0A2N6CYK7_9GAMM</name>
<dbReference type="EMBL" id="PKUN01000005">
    <property type="protein sequence ID" value="PLX62437.1"/>
    <property type="molecule type" value="Genomic_DNA"/>
</dbReference>